<feature type="compositionally biased region" description="Polar residues" evidence="7">
    <location>
        <begin position="614"/>
        <end position="624"/>
    </location>
</feature>
<reference evidence="9 10" key="1">
    <citation type="submission" date="2023-11" db="EMBL/GenBank/DDBJ databases">
        <title>Halocaridina rubra genome assembly.</title>
        <authorList>
            <person name="Smith C."/>
        </authorList>
    </citation>
    <scope>NUCLEOTIDE SEQUENCE [LARGE SCALE GENOMIC DNA]</scope>
    <source>
        <strain evidence="9">EP-1</strain>
        <tissue evidence="9">Whole</tissue>
    </source>
</reference>
<evidence type="ECO:0000256" key="1">
    <source>
        <dbReference type="ARBA" id="ARBA00022527"/>
    </source>
</evidence>
<organism evidence="9 10">
    <name type="scientific">Halocaridina rubra</name>
    <name type="common">Hawaiian red shrimp</name>
    <dbReference type="NCBI Taxonomy" id="373956"/>
    <lineage>
        <taxon>Eukaryota</taxon>
        <taxon>Metazoa</taxon>
        <taxon>Ecdysozoa</taxon>
        <taxon>Arthropoda</taxon>
        <taxon>Crustacea</taxon>
        <taxon>Multicrustacea</taxon>
        <taxon>Malacostraca</taxon>
        <taxon>Eumalacostraca</taxon>
        <taxon>Eucarida</taxon>
        <taxon>Decapoda</taxon>
        <taxon>Pleocyemata</taxon>
        <taxon>Caridea</taxon>
        <taxon>Atyoidea</taxon>
        <taxon>Atyidae</taxon>
        <taxon>Halocaridina</taxon>
    </lineage>
</organism>
<dbReference type="InterPro" id="IPR008271">
    <property type="entry name" value="Ser/Thr_kinase_AS"/>
</dbReference>
<feature type="compositionally biased region" description="Polar residues" evidence="7">
    <location>
        <begin position="292"/>
        <end position="301"/>
    </location>
</feature>
<feature type="compositionally biased region" description="Basic and acidic residues" evidence="7">
    <location>
        <begin position="690"/>
        <end position="711"/>
    </location>
</feature>
<dbReference type="FunFam" id="1.10.510.10:FF:000169">
    <property type="entry name" value="Serine/threonine-protein kinase 32A"/>
    <property type="match status" value="1"/>
</dbReference>
<sequence length="760" mass="86266">MFAMKYMNKTQCEARDALNNVFREIEILSSLRHPFLVNLWFSFQDEEDMFMVVDLLLGGDLRYHIQQGVQFTDDAVLLYILEVASALHYLHARNIIHRDIKPDNLLLDEEGHVHLTDFNIATVLREDQLATSMSGTKPYMAPEVFECAADTCDGYSYPVDWWSLGVTAYEVRRAKRPYDIHSNTSFHEIRVMFMQPPKFPSDCHPNLVDLIAQLLTLSPETRLQSFEAILRNALASSFTKDTILKKKAKPPFTPPKDHLNCDPTFELEEMIIESRPLHKKKKRLSKQKSLRETQSSISGNTEGDPVVYEGMLVFNREREEARREREKREQEWQAELEESMKMSDPTGHGCSFSGSNSSTPLKQRSRTSKSHRERREDPEDEEEAEGGEGPGGGRRRGRGGSEKRRGERGRNEDDVGMYRIKGLSTSASSSRSSLLSSPTDVVPFSKVAVSPSNVRARIAGSPKVKVRGSTVTIESPRSSSSLTKSSTQQLKEKLRELKADQRRHGESGTDSDYSDMTQSDDLTLTGKRSPAKQTNPQLTRASSNPQERTRIEPLDEVVPSPKPPGKLEERAMRSKSSGALPVRPTSFPSNRIQEYQFSNLRISEQKPVRDSSRSSHQNGCQQPSGKREHEGRKPKAASFELDQRLHTPESETQSPVTPRNKTRRNLINGSLGKLPSKDTDVETTPVKRRGTPDPCRRQFPEPQRLVREASRSSDNWRSSSPQWRWDPDTPKRSSRPRNFSSSSRKSSENELREKVIQSNC</sequence>
<dbReference type="Gene3D" id="3.30.200.20">
    <property type="entry name" value="Phosphorylase Kinase, domain 1"/>
    <property type="match status" value="1"/>
</dbReference>
<dbReference type="PROSITE" id="PS50011">
    <property type="entry name" value="PROTEIN_KINASE_DOM"/>
    <property type="match status" value="1"/>
</dbReference>
<dbReference type="InterPro" id="IPR011009">
    <property type="entry name" value="Kinase-like_dom_sf"/>
</dbReference>
<dbReference type="EMBL" id="JAXCGZ010023577">
    <property type="protein sequence ID" value="KAK7007472.1"/>
    <property type="molecule type" value="Genomic_DNA"/>
</dbReference>
<dbReference type="Gene3D" id="1.10.510.10">
    <property type="entry name" value="Transferase(Phosphotransferase) domain 1"/>
    <property type="match status" value="1"/>
</dbReference>
<feature type="compositionally biased region" description="Polar residues" evidence="7">
    <location>
        <begin position="531"/>
        <end position="546"/>
    </location>
</feature>
<feature type="compositionally biased region" description="Polar residues" evidence="7">
    <location>
        <begin position="586"/>
        <end position="602"/>
    </location>
</feature>
<dbReference type="Pfam" id="PF00069">
    <property type="entry name" value="Pkinase"/>
    <property type="match status" value="1"/>
</dbReference>
<keyword evidence="2 9" id="KW-0808">Transferase</keyword>
<dbReference type="GO" id="GO:0004703">
    <property type="term" value="F:G protein-coupled receptor kinase activity"/>
    <property type="evidence" value="ECO:0007669"/>
    <property type="project" value="TreeGrafter"/>
</dbReference>
<feature type="domain" description="Protein kinase" evidence="8">
    <location>
        <begin position="1"/>
        <end position="234"/>
    </location>
</feature>
<evidence type="ECO:0000313" key="10">
    <source>
        <dbReference type="Proteomes" id="UP001381693"/>
    </source>
</evidence>
<evidence type="ECO:0000256" key="6">
    <source>
        <dbReference type="SAM" id="Coils"/>
    </source>
</evidence>
<keyword evidence="5" id="KW-0067">ATP-binding</keyword>
<dbReference type="AlphaFoldDB" id="A0AAN8WHT3"/>
<dbReference type="SMART" id="SM00220">
    <property type="entry name" value="S_TKc"/>
    <property type="match status" value="1"/>
</dbReference>
<keyword evidence="1" id="KW-0723">Serine/threonine-protein kinase</keyword>
<feature type="compositionally biased region" description="Low complexity" evidence="7">
    <location>
        <begin position="423"/>
        <end position="437"/>
    </location>
</feature>
<feature type="compositionally biased region" description="Low complexity" evidence="7">
    <location>
        <begin position="478"/>
        <end position="489"/>
    </location>
</feature>
<proteinExistence type="predicted"/>
<dbReference type="GO" id="GO:0007186">
    <property type="term" value="P:G protein-coupled receptor signaling pathway"/>
    <property type="evidence" value="ECO:0007669"/>
    <property type="project" value="TreeGrafter"/>
</dbReference>
<accession>A0AAN8WHT3</accession>
<evidence type="ECO:0000256" key="5">
    <source>
        <dbReference type="ARBA" id="ARBA00022840"/>
    </source>
</evidence>
<dbReference type="CDD" id="cd05578">
    <property type="entry name" value="STKc_Yank1"/>
    <property type="match status" value="1"/>
</dbReference>
<dbReference type="GO" id="GO:0005524">
    <property type="term" value="F:ATP binding"/>
    <property type="evidence" value="ECO:0007669"/>
    <property type="project" value="UniProtKB-KW"/>
</dbReference>
<evidence type="ECO:0000256" key="7">
    <source>
        <dbReference type="SAM" id="MobiDB-lite"/>
    </source>
</evidence>
<evidence type="ECO:0000256" key="4">
    <source>
        <dbReference type="ARBA" id="ARBA00022777"/>
    </source>
</evidence>
<dbReference type="SUPFAM" id="SSF56112">
    <property type="entry name" value="Protein kinase-like (PK-like)"/>
    <property type="match status" value="1"/>
</dbReference>
<feature type="compositionally biased region" description="Basic and acidic residues" evidence="7">
    <location>
        <begin position="490"/>
        <end position="507"/>
    </location>
</feature>
<dbReference type="GO" id="GO:0001664">
    <property type="term" value="F:G protein-coupled receptor binding"/>
    <property type="evidence" value="ECO:0007669"/>
    <property type="project" value="TreeGrafter"/>
</dbReference>
<feature type="compositionally biased region" description="Polar residues" evidence="7">
    <location>
        <begin position="352"/>
        <end position="362"/>
    </location>
</feature>
<dbReference type="PROSITE" id="PS00108">
    <property type="entry name" value="PROTEIN_KINASE_ST"/>
    <property type="match status" value="1"/>
</dbReference>
<feature type="compositionally biased region" description="Basic and acidic residues" evidence="7">
    <location>
        <begin position="745"/>
        <end position="760"/>
    </location>
</feature>
<name>A0AAN8WHT3_HALRR</name>
<dbReference type="PANTHER" id="PTHR24355:SF30">
    <property type="entry name" value="SERINE_THREONINE-PROTEIN KINASE 32B ISOFORM X1"/>
    <property type="match status" value="1"/>
</dbReference>
<gene>
    <name evidence="9" type="primary">STK32C</name>
    <name evidence="9" type="ORF">SK128_020479</name>
</gene>
<evidence type="ECO:0000256" key="2">
    <source>
        <dbReference type="ARBA" id="ARBA00022679"/>
    </source>
</evidence>
<keyword evidence="3" id="KW-0547">Nucleotide-binding</keyword>
<dbReference type="Proteomes" id="UP001381693">
    <property type="component" value="Unassembled WGS sequence"/>
</dbReference>
<feature type="compositionally biased region" description="Basic and acidic residues" evidence="7">
    <location>
        <begin position="603"/>
        <end position="613"/>
    </location>
</feature>
<evidence type="ECO:0000259" key="8">
    <source>
        <dbReference type="PROSITE" id="PS50011"/>
    </source>
</evidence>
<feature type="compositionally biased region" description="Polar residues" evidence="7">
    <location>
        <begin position="508"/>
        <end position="522"/>
    </location>
</feature>
<dbReference type="PANTHER" id="PTHR24355">
    <property type="entry name" value="G PROTEIN-COUPLED RECEPTOR KINASE/RIBOSOMAL PROTEIN S6 KINASE"/>
    <property type="match status" value="1"/>
</dbReference>
<protein>
    <submittedName>
        <fullName evidence="9">Serine/threonine-protein kinase 32C</fullName>
        <ecNumber evidence="9">2.7.11.1</ecNumber>
    </submittedName>
</protein>
<feature type="compositionally biased region" description="Basic residues" evidence="7">
    <location>
        <begin position="363"/>
        <end position="372"/>
    </location>
</feature>
<dbReference type="EC" id="2.7.11.1" evidence="9"/>
<feature type="coiled-coil region" evidence="6">
    <location>
        <begin position="311"/>
        <end position="338"/>
    </location>
</feature>
<feature type="compositionally biased region" description="Polar residues" evidence="7">
    <location>
        <begin position="650"/>
        <end position="659"/>
    </location>
</feature>
<keyword evidence="4 9" id="KW-0418">Kinase</keyword>
<dbReference type="InterPro" id="IPR000719">
    <property type="entry name" value="Prot_kinase_dom"/>
</dbReference>
<feature type="region of interest" description="Disordered" evidence="7">
    <location>
        <begin position="277"/>
        <end position="305"/>
    </location>
</feature>
<comment type="caution">
    <text evidence="9">The sequence shown here is derived from an EMBL/GenBank/DDBJ whole genome shotgun (WGS) entry which is preliminary data.</text>
</comment>
<feature type="region of interest" description="Disordered" evidence="7">
    <location>
        <begin position="458"/>
        <end position="760"/>
    </location>
</feature>
<feature type="region of interest" description="Disordered" evidence="7">
    <location>
        <begin position="339"/>
        <end position="445"/>
    </location>
</feature>
<keyword evidence="10" id="KW-1185">Reference proteome</keyword>
<keyword evidence="6" id="KW-0175">Coiled coil</keyword>
<feature type="compositionally biased region" description="Basic and acidic residues" evidence="7">
    <location>
        <begin position="399"/>
        <end position="413"/>
    </location>
</feature>
<dbReference type="GO" id="GO:0009966">
    <property type="term" value="P:regulation of signal transduction"/>
    <property type="evidence" value="ECO:0007669"/>
    <property type="project" value="TreeGrafter"/>
</dbReference>
<feature type="compositionally biased region" description="Basic residues" evidence="7">
    <location>
        <begin position="277"/>
        <end position="288"/>
    </location>
</feature>
<evidence type="ECO:0000256" key="3">
    <source>
        <dbReference type="ARBA" id="ARBA00022741"/>
    </source>
</evidence>
<evidence type="ECO:0000313" key="9">
    <source>
        <dbReference type="EMBL" id="KAK7007472.1"/>
    </source>
</evidence>